<dbReference type="RefSeq" id="WP_311560148.1">
    <property type="nucleotide sequence ID" value="NZ_JAVREJ010000039.1"/>
</dbReference>
<evidence type="ECO:0000313" key="2">
    <source>
        <dbReference type="EMBL" id="MDT0353635.1"/>
    </source>
</evidence>
<feature type="transmembrane region" description="Helical" evidence="1">
    <location>
        <begin position="22"/>
        <end position="41"/>
    </location>
</feature>
<dbReference type="Proteomes" id="UP001183202">
    <property type="component" value="Unassembled WGS sequence"/>
</dbReference>
<accession>A0ABU2NIV3</accession>
<organism evidence="2 3">
    <name type="scientific">Pseudonocardia charpentierae</name>
    <dbReference type="NCBI Taxonomy" id="3075545"/>
    <lineage>
        <taxon>Bacteria</taxon>
        <taxon>Bacillati</taxon>
        <taxon>Actinomycetota</taxon>
        <taxon>Actinomycetes</taxon>
        <taxon>Pseudonocardiales</taxon>
        <taxon>Pseudonocardiaceae</taxon>
        <taxon>Pseudonocardia</taxon>
    </lineage>
</organism>
<keyword evidence="3" id="KW-1185">Reference proteome</keyword>
<evidence type="ECO:0000256" key="1">
    <source>
        <dbReference type="SAM" id="Phobius"/>
    </source>
</evidence>
<proteinExistence type="predicted"/>
<dbReference type="EMBL" id="JAVREJ010000039">
    <property type="protein sequence ID" value="MDT0353635.1"/>
    <property type="molecule type" value="Genomic_DNA"/>
</dbReference>
<keyword evidence="1" id="KW-1133">Transmembrane helix</keyword>
<name>A0ABU2NIV3_9PSEU</name>
<gene>
    <name evidence="2" type="ORF">RM445_29515</name>
</gene>
<sequence length="220" mass="23713">MIFLVSAPPNDQGLAGWAATDWLALSALIVAVVAVPISILATRRWGNRRARVSISIVSVPLLPDGVREGTIEVSFRDIPVKDPHLVTVEIRNSGPRDLSSDMFDRGESIAIKFDQVFYGLTSSHGGVRTASPAIGTRPPEAIVFVRPALLKRREAWTFNAVTSGPVNVAIEAPLVDTDVVEARPESIGENGSDVVLTFSMFGLSIEYPLSLVRRVGKKNG</sequence>
<keyword evidence="1" id="KW-0812">Transmembrane</keyword>
<reference evidence="3" key="1">
    <citation type="submission" date="2023-07" db="EMBL/GenBank/DDBJ databases">
        <title>30 novel species of actinomycetes from the DSMZ collection.</title>
        <authorList>
            <person name="Nouioui I."/>
        </authorList>
    </citation>
    <scope>NUCLEOTIDE SEQUENCE [LARGE SCALE GENOMIC DNA]</scope>
    <source>
        <strain evidence="3">DSM 45834</strain>
    </source>
</reference>
<keyword evidence="1" id="KW-0472">Membrane</keyword>
<comment type="caution">
    <text evidence="2">The sequence shown here is derived from an EMBL/GenBank/DDBJ whole genome shotgun (WGS) entry which is preliminary data.</text>
</comment>
<evidence type="ECO:0000313" key="3">
    <source>
        <dbReference type="Proteomes" id="UP001183202"/>
    </source>
</evidence>
<protein>
    <submittedName>
        <fullName evidence="2">Uncharacterized protein</fullName>
    </submittedName>
</protein>